<dbReference type="EMBL" id="QZKI01000019">
    <property type="protein sequence ID" value="RJP74132.1"/>
    <property type="molecule type" value="Genomic_DNA"/>
</dbReference>
<dbReference type="InterPro" id="IPR046373">
    <property type="entry name" value="Acyl-CoA_Oxase/DH_mid-dom_sf"/>
</dbReference>
<dbReference type="PROSITE" id="PS00072">
    <property type="entry name" value="ACYL_COA_DH_1"/>
    <property type="match status" value="1"/>
</dbReference>
<dbReference type="InterPro" id="IPR013786">
    <property type="entry name" value="AcylCoA_DH/ox_N"/>
</dbReference>
<sequence>MDFELTEDLRILQQTSREFALKELAPGAIERDAKCEFPIEIMKKLGPLGFMGMLVPEKYGGAGLGVLAYSVVMEEIARWDASVALNMAAQNSLCLGHLMVAANEEQKQKYVVPLARGEKLGAWGLTEPGSGSDAAAMRTAARLDGDEWVLNGSKMFITQGTVADTCVIMAATGKGNGKRPISAFAVETHRDGKPLQGYSTRKILNKLGMHASDTAEISMEDVRLPRECLLGTEGEGFADVLKVLTNGRIGIGALAIGIARGALEDSIKYAKEREQFGKPIAQFQAIQWLLADMATQVDAARLLVYQAAMMKDKGQTVTREAAEAKLYASETAMRAGVNAVQILGGYGYTSEFHVERYMRDAKLLEIGEGTSQIQRIVIAKHLMRQF</sequence>
<dbReference type="PANTHER" id="PTHR43884">
    <property type="entry name" value="ACYL-COA DEHYDROGENASE"/>
    <property type="match status" value="1"/>
</dbReference>
<dbReference type="InterPro" id="IPR036250">
    <property type="entry name" value="AcylCo_DH-like_C"/>
</dbReference>
<dbReference type="InterPro" id="IPR009100">
    <property type="entry name" value="AcylCoA_DH/oxidase_NM_dom_sf"/>
</dbReference>
<dbReference type="Pfam" id="PF00441">
    <property type="entry name" value="Acyl-CoA_dh_1"/>
    <property type="match status" value="1"/>
</dbReference>
<dbReference type="Gene3D" id="1.10.540.10">
    <property type="entry name" value="Acyl-CoA dehydrogenase/oxidase, N-terminal domain"/>
    <property type="match status" value="1"/>
</dbReference>
<dbReference type="Gene3D" id="2.40.110.10">
    <property type="entry name" value="Butyryl-CoA Dehydrogenase, subunit A, domain 2"/>
    <property type="match status" value="1"/>
</dbReference>
<evidence type="ECO:0000256" key="5">
    <source>
        <dbReference type="ARBA" id="ARBA00023002"/>
    </source>
</evidence>
<protein>
    <recommendedName>
        <fullName evidence="7">Cyclohexane-1-carbonyl-CoA dehydrogenase</fullName>
        <ecNumber evidence="6">1.3.8.11</ecNumber>
    </recommendedName>
</protein>
<dbReference type="FunFam" id="1.10.540.10:FF:000002">
    <property type="entry name" value="Acyl-CoA dehydrogenase FadE19"/>
    <property type="match status" value="1"/>
</dbReference>
<comment type="cofactor">
    <cofactor evidence="1 8">
        <name>FAD</name>
        <dbReference type="ChEBI" id="CHEBI:57692"/>
    </cofactor>
</comment>
<keyword evidence="4 8" id="KW-0274">FAD</keyword>
<evidence type="ECO:0000313" key="13">
    <source>
        <dbReference type="Proteomes" id="UP000285961"/>
    </source>
</evidence>
<feature type="domain" description="Acyl-CoA dehydrogenase/oxidase N-terminal" evidence="11">
    <location>
        <begin position="6"/>
        <end position="118"/>
    </location>
</feature>
<evidence type="ECO:0000256" key="3">
    <source>
        <dbReference type="ARBA" id="ARBA00022630"/>
    </source>
</evidence>
<dbReference type="PIRSF" id="PIRSF016578">
    <property type="entry name" value="HsaA"/>
    <property type="match status" value="1"/>
</dbReference>
<dbReference type="GO" id="GO:0003995">
    <property type="term" value="F:acyl-CoA dehydrogenase activity"/>
    <property type="evidence" value="ECO:0007669"/>
    <property type="project" value="InterPro"/>
</dbReference>
<evidence type="ECO:0000259" key="10">
    <source>
        <dbReference type="Pfam" id="PF02770"/>
    </source>
</evidence>
<dbReference type="Pfam" id="PF02771">
    <property type="entry name" value="Acyl-CoA_dh_N"/>
    <property type="match status" value="1"/>
</dbReference>
<dbReference type="FunFam" id="1.20.140.10:FF:000004">
    <property type="entry name" value="Acyl-CoA dehydrogenase FadE25"/>
    <property type="match status" value="1"/>
</dbReference>
<evidence type="ECO:0000256" key="6">
    <source>
        <dbReference type="ARBA" id="ARBA00066361"/>
    </source>
</evidence>
<dbReference type="Pfam" id="PF02770">
    <property type="entry name" value="Acyl-CoA_dh_M"/>
    <property type="match status" value="1"/>
</dbReference>
<dbReference type="PANTHER" id="PTHR43884:SF12">
    <property type="entry name" value="ISOVALERYL-COA DEHYDROGENASE, MITOCHONDRIAL-RELATED"/>
    <property type="match status" value="1"/>
</dbReference>
<evidence type="ECO:0000256" key="2">
    <source>
        <dbReference type="ARBA" id="ARBA00009347"/>
    </source>
</evidence>
<dbReference type="Gene3D" id="1.20.140.10">
    <property type="entry name" value="Butyryl-CoA Dehydrogenase, subunit A, domain 3"/>
    <property type="match status" value="1"/>
</dbReference>
<evidence type="ECO:0000259" key="9">
    <source>
        <dbReference type="Pfam" id="PF00441"/>
    </source>
</evidence>
<comment type="similarity">
    <text evidence="2 8">Belongs to the acyl-CoA dehydrogenase family.</text>
</comment>
<comment type="caution">
    <text evidence="12">The sequence shown here is derived from an EMBL/GenBank/DDBJ whole genome shotgun (WGS) entry which is preliminary data.</text>
</comment>
<evidence type="ECO:0000256" key="8">
    <source>
        <dbReference type="RuleBase" id="RU362125"/>
    </source>
</evidence>
<dbReference type="Proteomes" id="UP000285961">
    <property type="component" value="Unassembled WGS sequence"/>
</dbReference>
<name>A0A419F6T9_9BACT</name>
<feature type="domain" description="Acyl-CoA oxidase/dehydrogenase middle" evidence="10">
    <location>
        <begin position="123"/>
        <end position="222"/>
    </location>
</feature>
<keyword evidence="3 8" id="KW-0285">Flavoprotein</keyword>
<dbReference type="SUPFAM" id="SSF56645">
    <property type="entry name" value="Acyl-CoA dehydrogenase NM domain-like"/>
    <property type="match status" value="1"/>
</dbReference>
<dbReference type="AlphaFoldDB" id="A0A419F6T9"/>
<dbReference type="InterPro" id="IPR009075">
    <property type="entry name" value="AcylCo_DH/oxidase_C"/>
</dbReference>
<dbReference type="FunFam" id="2.40.110.10:FF:000009">
    <property type="entry name" value="Acyl-CoA dehydrogenase"/>
    <property type="match status" value="1"/>
</dbReference>
<reference evidence="12 13" key="1">
    <citation type="journal article" date="2017" name="ISME J.">
        <title>Energy and carbon metabolisms in a deep terrestrial subsurface fluid microbial community.</title>
        <authorList>
            <person name="Momper L."/>
            <person name="Jungbluth S.P."/>
            <person name="Lee M.D."/>
            <person name="Amend J.P."/>
        </authorList>
    </citation>
    <scope>NUCLEOTIDE SEQUENCE [LARGE SCALE GENOMIC DNA]</scope>
    <source>
        <strain evidence="12">SURF_17</strain>
    </source>
</reference>
<dbReference type="InterPro" id="IPR006091">
    <property type="entry name" value="Acyl-CoA_Oxase/DH_mid-dom"/>
</dbReference>
<accession>A0A419F6T9</accession>
<dbReference type="GO" id="GO:0050660">
    <property type="term" value="F:flavin adenine dinucleotide binding"/>
    <property type="evidence" value="ECO:0007669"/>
    <property type="project" value="InterPro"/>
</dbReference>
<dbReference type="PROSITE" id="PS00073">
    <property type="entry name" value="ACYL_COA_DH_2"/>
    <property type="match status" value="1"/>
</dbReference>
<proteinExistence type="inferred from homology"/>
<evidence type="ECO:0000256" key="1">
    <source>
        <dbReference type="ARBA" id="ARBA00001974"/>
    </source>
</evidence>
<dbReference type="InterPro" id="IPR006089">
    <property type="entry name" value="Acyl-CoA_DH_CS"/>
</dbReference>
<gene>
    <name evidence="12" type="ORF">C4532_03040</name>
</gene>
<evidence type="ECO:0000256" key="4">
    <source>
        <dbReference type="ARBA" id="ARBA00022827"/>
    </source>
</evidence>
<keyword evidence="5 8" id="KW-0560">Oxidoreductase</keyword>
<evidence type="ECO:0000313" key="12">
    <source>
        <dbReference type="EMBL" id="RJP74132.1"/>
    </source>
</evidence>
<feature type="domain" description="Acyl-CoA dehydrogenase/oxidase C-terminal" evidence="9">
    <location>
        <begin position="234"/>
        <end position="382"/>
    </location>
</feature>
<dbReference type="SUPFAM" id="SSF47203">
    <property type="entry name" value="Acyl-CoA dehydrogenase C-terminal domain-like"/>
    <property type="match status" value="1"/>
</dbReference>
<dbReference type="InterPro" id="IPR037069">
    <property type="entry name" value="AcylCoA_DH/ox_N_sf"/>
</dbReference>
<dbReference type="EC" id="1.3.8.11" evidence="6"/>
<organism evidence="12 13">
    <name type="scientific">Candidatus Abyssobacteria bacterium SURF_17</name>
    <dbReference type="NCBI Taxonomy" id="2093361"/>
    <lineage>
        <taxon>Bacteria</taxon>
        <taxon>Pseudomonadati</taxon>
        <taxon>Candidatus Hydrogenedentota</taxon>
        <taxon>Candidatus Abyssobacteria</taxon>
    </lineage>
</organism>
<evidence type="ECO:0000256" key="7">
    <source>
        <dbReference type="ARBA" id="ARBA00067292"/>
    </source>
</evidence>
<evidence type="ECO:0000259" key="11">
    <source>
        <dbReference type="Pfam" id="PF02771"/>
    </source>
</evidence>